<name>A0AAU7MVT0_9FLAO</name>
<feature type="signal peptide" evidence="1">
    <location>
        <begin position="1"/>
        <end position="27"/>
    </location>
</feature>
<dbReference type="InterPro" id="IPR025433">
    <property type="entry name" value="DUF4168"/>
</dbReference>
<organism evidence="3">
    <name type="scientific">Flagellimonas sp. MMG031</name>
    <dbReference type="NCBI Taxonomy" id="3158549"/>
    <lineage>
        <taxon>Bacteria</taxon>
        <taxon>Pseudomonadati</taxon>
        <taxon>Bacteroidota</taxon>
        <taxon>Flavobacteriia</taxon>
        <taxon>Flavobacteriales</taxon>
        <taxon>Flavobacteriaceae</taxon>
        <taxon>Flagellimonas</taxon>
    </lineage>
</organism>
<protein>
    <submittedName>
        <fullName evidence="3">DUF4168 domain-containing protein</fullName>
    </submittedName>
</protein>
<dbReference type="KEGG" id="fld:ABNE31_12800"/>
<accession>A0AAU7MVT0</accession>
<dbReference type="EMBL" id="CP157804">
    <property type="protein sequence ID" value="XBQ22474.1"/>
    <property type="molecule type" value="Genomic_DNA"/>
</dbReference>
<feature type="domain" description="DUF4168" evidence="2">
    <location>
        <begin position="82"/>
        <end position="145"/>
    </location>
</feature>
<dbReference type="AlphaFoldDB" id="A0AAU7MVT0"/>
<keyword evidence="1" id="KW-0732">Signal</keyword>
<proteinExistence type="predicted"/>
<feature type="chain" id="PRO_5043313627" evidence="1">
    <location>
        <begin position="28"/>
        <end position="154"/>
    </location>
</feature>
<evidence type="ECO:0000259" key="2">
    <source>
        <dbReference type="Pfam" id="PF13767"/>
    </source>
</evidence>
<reference evidence="3" key="1">
    <citation type="submission" date="2024-05" db="EMBL/GenBank/DDBJ databases">
        <title>Draft Genome Sequences of Flagellimonas sp. MMG031 and Marinobacter sp. MMG032 Isolated from the dinoflagellate Symbiodinium pilosum.</title>
        <authorList>
            <person name="Shikuma N.J."/>
            <person name="Farrell M.V."/>
        </authorList>
    </citation>
    <scope>NUCLEOTIDE SEQUENCE</scope>
    <source>
        <strain evidence="3">MMG031</strain>
    </source>
</reference>
<evidence type="ECO:0000313" key="3">
    <source>
        <dbReference type="EMBL" id="XBQ22474.1"/>
    </source>
</evidence>
<gene>
    <name evidence="3" type="ORF">ABNE31_12800</name>
</gene>
<evidence type="ECO:0000256" key="1">
    <source>
        <dbReference type="SAM" id="SignalP"/>
    </source>
</evidence>
<sequence length="154" mass="17218">MTFLKSMKTFVVGVAVMGATAFSQITAQEQVEVSDAELDKIAAAFQDIQKVNMEAQQQVMATVKESGFDPNRFNEMYQASASAEQTVEASDEEKQRFGEVMGKIQQMQTGFMKQIQEIISKEGLTMERYEKIAMALQTDADLQGRLRAAMEQKP</sequence>
<dbReference type="RefSeq" id="WP_349351413.1">
    <property type="nucleotide sequence ID" value="NZ_CP157804.1"/>
</dbReference>
<dbReference type="Pfam" id="PF13767">
    <property type="entry name" value="DUF4168"/>
    <property type="match status" value="1"/>
</dbReference>